<dbReference type="AlphaFoldDB" id="F6ZDV4"/>
<feature type="transmembrane region" description="Helical" evidence="5">
    <location>
        <begin position="6"/>
        <end position="25"/>
    </location>
</feature>
<protein>
    <recommendedName>
        <fullName evidence="8">G-protein coupled receptors family 1 profile domain-containing protein</fullName>
    </recommendedName>
</protein>
<evidence type="ECO:0000313" key="7">
    <source>
        <dbReference type="Proteomes" id="UP000008144"/>
    </source>
</evidence>
<evidence type="ECO:0008006" key="8">
    <source>
        <dbReference type="Google" id="ProtNLM"/>
    </source>
</evidence>
<dbReference type="PANTHER" id="PTHR45695">
    <property type="entry name" value="LEUCOKININ RECEPTOR-RELATED"/>
    <property type="match status" value="1"/>
</dbReference>
<evidence type="ECO:0000256" key="2">
    <source>
        <dbReference type="ARBA" id="ARBA00023040"/>
    </source>
</evidence>
<accession>F6ZDV4</accession>
<keyword evidence="5" id="KW-1133">Transmembrane helix</keyword>
<dbReference type="EMBL" id="EAAA01001151">
    <property type="status" value="NOT_ANNOTATED_CDS"/>
    <property type="molecule type" value="Genomic_DNA"/>
</dbReference>
<dbReference type="PANTHER" id="PTHR45695:SF9">
    <property type="entry name" value="LEUCOKININ RECEPTOR"/>
    <property type="match status" value="1"/>
</dbReference>
<evidence type="ECO:0000256" key="3">
    <source>
        <dbReference type="ARBA" id="ARBA00023170"/>
    </source>
</evidence>
<reference evidence="6" key="2">
    <citation type="journal article" date="2008" name="Genome Biol.">
        <title>Improved genome assembly and evidence-based global gene model set for the chordate Ciona intestinalis: new insight into intron and operon populations.</title>
        <authorList>
            <person name="Satou Y."/>
            <person name="Mineta K."/>
            <person name="Ogasawara M."/>
            <person name="Sasakura Y."/>
            <person name="Shoguchi E."/>
            <person name="Ueno K."/>
            <person name="Yamada L."/>
            <person name="Matsumoto J."/>
            <person name="Wasserscheid J."/>
            <person name="Dewar K."/>
            <person name="Wiley G.B."/>
            <person name="Macmil S.L."/>
            <person name="Roe B.A."/>
            <person name="Zeller R.W."/>
            <person name="Hastings K.E."/>
            <person name="Lemaire P."/>
            <person name="Lindquist E."/>
            <person name="Endo T."/>
            <person name="Hotta K."/>
            <person name="Inaba K."/>
        </authorList>
    </citation>
    <scope>NUCLEOTIDE SEQUENCE [LARGE SCALE GENOMIC DNA]</scope>
    <source>
        <strain evidence="6">wild type</strain>
    </source>
</reference>
<keyword evidence="5" id="KW-0812">Transmembrane</keyword>
<name>F6ZDV4_CIOIN</name>
<evidence type="ECO:0000256" key="5">
    <source>
        <dbReference type="SAM" id="Phobius"/>
    </source>
</evidence>
<dbReference type="Ensembl" id="ENSCINT00000021249.3">
    <property type="protein sequence ID" value="ENSCINP00000021249.3"/>
    <property type="gene ID" value="ENSCING00000010742.3"/>
</dbReference>
<comment type="subcellular location">
    <subcellularLocation>
        <location evidence="1">Membrane</location>
        <topology evidence="1">Multi-pass membrane protein</topology>
    </subcellularLocation>
</comment>
<dbReference type="GO" id="GO:0016020">
    <property type="term" value="C:membrane"/>
    <property type="evidence" value="ECO:0007669"/>
    <property type="project" value="UniProtKB-SubCell"/>
</dbReference>
<dbReference type="Gene3D" id="1.20.1070.10">
    <property type="entry name" value="Rhodopsin 7-helix transmembrane proteins"/>
    <property type="match status" value="1"/>
</dbReference>
<proteinExistence type="predicted"/>
<evidence type="ECO:0000256" key="4">
    <source>
        <dbReference type="ARBA" id="ARBA00023224"/>
    </source>
</evidence>
<sequence>MITVAIMITFFSMMMLPFTIMMPLIYSTIMPCRELNWLKLVASEFLMANSCVNFIVYNVRNKDFRESVKATLRLVFRYASYRRDKRKSSKFRKSVHRISRIVPSLPTTTEVNDDMESTTAYLPKPNN</sequence>
<dbReference type="GeneTree" id="ENSGT00390000005629"/>
<keyword evidence="3" id="KW-0675">Receptor</keyword>
<reference evidence="6" key="3">
    <citation type="submission" date="2025-08" db="UniProtKB">
        <authorList>
            <consortium name="Ensembl"/>
        </authorList>
    </citation>
    <scope>IDENTIFICATION</scope>
</reference>
<keyword evidence="2" id="KW-0297">G-protein coupled receptor</keyword>
<keyword evidence="5" id="KW-0472">Membrane</keyword>
<keyword evidence="7" id="KW-1185">Reference proteome</keyword>
<dbReference type="Proteomes" id="UP000008144">
    <property type="component" value="Chromosome 14"/>
</dbReference>
<reference evidence="7" key="1">
    <citation type="journal article" date="2002" name="Science">
        <title>The draft genome of Ciona intestinalis: insights into chordate and vertebrate origins.</title>
        <authorList>
            <person name="Dehal P."/>
            <person name="Satou Y."/>
            <person name="Campbell R.K."/>
            <person name="Chapman J."/>
            <person name="Degnan B."/>
            <person name="De Tomaso A."/>
            <person name="Davidson B."/>
            <person name="Di Gregorio A."/>
            <person name="Gelpke M."/>
            <person name="Goodstein D.M."/>
            <person name="Harafuji N."/>
            <person name="Hastings K.E."/>
            <person name="Ho I."/>
            <person name="Hotta K."/>
            <person name="Huang W."/>
            <person name="Kawashima T."/>
            <person name="Lemaire P."/>
            <person name="Martinez D."/>
            <person name="Meinertzhagen I.A."/>
            <person name="Necula S."/>
            <person name="Nonaka M."/>
            <person name="Putnam N."/>
            <person name="Rash S."/>
            <person name="Saiga H."/>
            <person name="Satake M."/>
            <person name="Terry A."/>
            <person name="Yamada L."/>
            <person name="Wang H.G."/>
            <person name="Awazu S."/>
            <person name="Azumi K."/>
            <person name="Boore J."/>
            <person name="Branno M."/>
            <person name="Chin-Bow S."/>
            <person name="DeSantis R."/>
            <person name="Doyle S."/>
            <person name="Francino P."/>
            <person name="Keys D.N."/>
            <person name="Haga S."/>
            <person name="Hayashi H."/>
            <person name="Hino K."/>
            <person name="Imai K.S."/>
            <person name="Inaba K."/>
            <person name="Kano S."/>
            <person name="Kobayashi K."/>
            <person name="Kobayashi M."/>
            <person name="Lee B.I."/>
            <person name="Makabe K.W."/>
            <person name="Manohar C."/>
            <person name="Matassi G."/>
            <person name="Medina M."/>
            <person name="Mochizuki Y."/>
            <person name="Mount S."/>
            <person name="Morishita T."/>
            <person name="Miura S."/>
            <person name="Nakayama A."/>
            <person name="Nishizaka S."/>
            <person name="Nomoto H."/>
            <person name="Ohta F."/>
            <person name="Oishi K."/>
            <person name="Rigoutsos I."/>
            <person name="Sano M."/>
            <person name="Sasaki A."/>
            <person name="Sasakura Y."/>
            <person name="Shoguchi E."/>
            <person name="Shin-i T."/>
            <person name="Spagnuolo A."/>
            <person name="Stainier D."/>
            <person name="Suzuki M.M."/>
            <person name="Tassy O."/>
            <person name="Takatori N."/>
            <person name="Tokuoka M."/>
            <person name="Yagi K."/>
            <person name="Yoshizaki F."/>
            <person name="Wada S."/>
            <person name="Zhang C."/>
            <person name="Hyatt P.D."/>
            <person name="Larimer F."/>
            <person name="Detter C."/>
            <person name="Doggett N."/>
            <person name="Glavina T."/>
            <person name="Hawkins T."/>
            <person name="Richardson P."/>
            <person name="Lucas S."/>
            <person name="Kohara Y."/>
            <person name="Levine M."/>
            <person name="Satoh N."/>
            <person name="Rokhsar D.S."/>
        </authorList>
    </citation>
    <scope>NUCLEOTIDE SEQUENCE [LARGE SCALE GENOMIC DNA]</scope>
</reference>
<reference evidence="6" key="4">
    <citation type="submission" date="2025-09" db="UniProtKB">
        <authorList>
            <consortium name="Ensembl"/>
        </authorList>
    </citation>
    <scope>IDENTIFICATION</scope>
</reference>
<organism evidence="6 7">
    <name type="scientific">Ciona intestinalis</name>
    <name type="common">Transparent sea squirt</name>
    <name type="synonym">Ascidia intestinalis</name>
    <dbReference type="NCBI Taxonomy" id="7719"/>
    <lineage>
        <taxon>Eukaryota</taxon>
        <taxon>Metazoa</taxon>
        <taxon>Chordata</taxon>
        <taxon>Tunicata</taxon>
        <taxon>Ascidiacea</taxon>
        <taxon>Phlebobranchia</taxon>
        <taxon>Cionidae</taxon>
        <taxon>Ciona</taxon>
    </lineage>
</organism>
<dbReference type="InParanoid" id="F6ZDV4"/>
<evidence type="ECO:0000256" key="1">
    <source>
        <dbReference type="ARBA" id="ARBA00004141"/>
    </source>
</evidence>
<dbReference type="GO" id="GO:0004930">
    <property type="term" value="F:G protein-coupled receptor activity"/>
    <property type="evidence" value="ECO:0007669"/>
    <property type="project" value="UniProtKB-KW"/>
</dbReference>
<keyword evidence="4" id="KW-0807">Transducer</keyword>
<evidence type="ECO:0000313" key="6">
    <source>
        <dbReference type="Ensembl" id="ENSCINP00000021249.3"/>
    </source>
</evidence>
<dbReference type="HOGENOM" id="CLU_1969745_0_0_1"/>
<dbReference type="SUPFAM" id="SSF81321">
    <property type="entry name" value="Family A G protein-coupled receptor-like"/>
    <property type="match status" value="1"/>
</dbReference>